<evidence type="ECO:0000313" key="3">
    <source>
        <dbReference type="Proteomes" id="UP000647172"/>
    </source>
</evidence>
<proteinExistence type="predicted"/>
<feature type="region of interest" description="Disordered" evidence="1">
    <location>
        <begin position="1"/>
        <end position="32"/>
    </location>
</feature>
<accession>A0A919JPP2</accession>
<dbReference type="EMBL" id="BOMQ01000079">
    <property type="protein sequence ID" value="GIE53185.1"/>
    <property type="molecule type" value="Genomic_DNA"/>
</dbReference>
<evidence type="ECO:0008006" key="4">
    <source>
        <dbReference type="Google" id="ProtNLM"/>
    </source>
</evidence>
<evidence type="ECO:0000313" key="2">
    <source>
        <dbReference type="EMBL" id="GIE53185.1"/>
    </source>
</evidence>
<dbReference type="Proteomes" id="UP000647172">
    <property type="component" value="Unassembled WGS sequence"/>
</dbReference>
<feature type="compositionally biased region" description="Basic and acidic residues" evidence="1">
    <location>
        <begin position="7"/>
        <end position="23"/>
    </location>
</feature>
<gene>
    <name evidence="2" type="ORF">Ani05nite_67190</name>
</gene>
<organism evidence="2 3">
    <name type="scientific">Actinoplanes nipponensis</name>
    <dbReference type="NCBI Taxonomy" id="135950"/>
    <lineage>
        <taxon>Bacteria</taxon>
        <taxon>Bacillati</taxon>
        <taxon>Actinomycetota</taxon>
        <taxon>Actinomycetes</taxon>
        <taxon>Micromonosporales</taxon>
        <taxon>Micromonosporaceae</taxon>
        <taxon>Actinoplanes</taxon>
    </lineage>
</organism>
<dbReference type="CDD" id="cd11532">
    <property type="entry name" value="NTP-PPase_COG4997"/>
    <property type="match status" value="1"/>
</dbReference>
<evidence type="ECO:0000256" key="1">
    <source>
        <dbReference type="SAM" id="MobiDB-lite"/>
    </source>
</evidence>
<comment type="caution">
    <text evidence="2">The sequence shown here is derived from an EMBL/GenBank/DDBJ whole genome shotgun (WGS) entry which is preliminary data.</text>
</comment>
<sequence>MPSPDNRPSEIRGTHEPPLRPDMAESEGSNEMEKLVRDGIPEIIRATGRRPVVRVASDAEYREALRMKLLEETQEYLHAEDLGELADIVEVVFALATDLGYSAGDLEAARLSKYQRNGGFRQRYLWTVDD</sequence>
<name>A0A919JPP2_9ACTN</name>
<reference evidence="2" key="1">
    <citation type="submission" date="2021-01" db="EMBL/GenBank/DDBJ databases">
        <title>Whole genome shotgun sequence of Actinoplanes nipponensis NBRC 14063.</title>
        <authorList>
            <person name="Komaki H."/>
            <person name="Tamura T."/>
        </authorList>
    </citation>
    <scope>NUCLEOTIDE SEQUENCE</scope>
    <source>
        <strain evidence="2">NBRC 14063</strain>
    </source>
</reference>
<keyword evidence="3" id="KW-1185">Reference proteome</keyword>
<protein>
    <recommendedName>
        <fullName evidence="4">Phosphoribosyl-ATP pyrophosphohydrolase</fullName>
    </recommendedName>
</protein>
<dbReference type="AlphaFoldDB" id="A0A919JPP2"/>
<dbReference type="InterPro" id="IPR038735">
    <property type="entry name" value="MSMEG_1276-like_NTP-PPase_dom"/>
</dbReference>